<gene>
    <name evidence="2" type="ORF">SCLCIDRAFT_29463</name>
</gene>
<feature type="compositionally biased region" description="Polar residues" evidence="1">
    <location>
        <begin position="170"/>
        <end position="182"/>
    </location>
</feature>
<reference evidence="2 3" key="1">
    <citation type="submission" date="2014-04" db="EMBL/GenBank/DDBJ databases">
        <authorList>
            <consortium name="DOE Joint Genome Institute"/>
            <person name="Kuo A."/>
            <person name="Kohler A."/>
            <person name="Nagy L.G."/>
            <person name="Floudas D."/>
            <person name="Copeland A."/>
            <person name="Barry K.W."/>
            <person name="Cichocki N."/>
            <person name="Veneault-Fourrey C."/>
            <person name="LaButti K."/>
            <person name="Lindquist E.A."/>
            <person name="Lipzen A."/>
            <person name="Lundell T."/>
            <person name="Morin E."/>
            <person name="Murat C."/>
            <person name="Sun H."/>
            <person name="Tunlid A."/>
            <person name="Henrissat B."/>
            <person name="Grigoriev I.V."/>
            <person name="Hibbett D.S."/>
            <person name="Martin F."/>
            <person name="Nordberg H.P."/>
            <person name="Cantor M.N."/>
            <person name="Hua S.X."/>
        </authorList>
    </citation>
    <scope>NUCLEOTIDE SEQUENCE [LARGE SCALE GENOMIC DNA]</scope>
    <source>
        <strain evidence="2 3">Foug A</strain>
    </source>
</reference>
<dbReference type="HOGENOM" id="CLU_1086489_0_0_1"/>
<feature type="region of interest" description="Disordered" evidence="1">
    <location>
        <begin position="151"/>
        <end position="182"/>
    </location>
</feature>
<keyword evidence="3" id="KW-1185">Reference proteome</keyword>
<dbReference type="EMBL" id="KN822113">
    <property type="protein sequence ID" value="KIM56626.1"/>
    <property type="molecule type" value="Genomic_DNA"/>
</dbReference>
<organism evidence="2 3">
    <name type="scientific">Scleroderma citrinum Foug A</name>
    <dbReference type="NCBI Taxonomy" id="1036808"/>
    <lineage>
        <taxon>Eukaryota</taxon>
        <taxon>Fungi</taxon>
        <taxon>Dikarya</taxon>
        <taxon>Basidiomycota</taxon>
        <taxon>Agaricomycotina</taxon>
        <taxon>Agaricomycetes</taxon>
        <taxon>Agaricomycetidae</taxon>
        <taxon>Boletales</taxon>
        <taxon>Sclerodermatineae</taxon>
        <taxon>Sclerodermataceae</taxon>
        <taxon>Scleroderma</taxon>
    </lineage>
</organism>
<protein>
    <submittedName>
        <fullName evidence="2">Uncharacterized protein</fullName>
    </submittedName>
</protein>
<name>A0A0C3DKP7_9AGAM</name>
<feature type="compositionally biased region" description="Acidic residues" evidence="1">
    <location>
        <begin position="154"/>
        <end position="169"/>
    </location>
</feature>
<reference evidence="3" key="2">
    <citation type="submission" date="2015-01" db="EMBL/GenBank/DDBJ databases">
        <title>Evolutionary Origins and Diversification of the Mycorrhizal Mutualists.</title>
        <authorList>
            <consortium name="DOE Joint Genome Institute"/>
            <consortium name="Mycorrhizal Genomics Consortium"/>
            <person name="Kohler A."/>
            <person name="Kuo A."/>
            <person name="Nagy L.G."/>
            <person name="Floudas D."/>
            <person name="Copeland A."/>
            <person name="Barry K.W."/>
            <person name="Cichocki N."/>
            <person name="Veneault-Fourrey C."/>
            <person name="LaButti K."/>
            <person name="Lindquist E.A."/>
            <person name="Lipzen A."/>
            <person name="Lundell T."/>
            <person name="Morin E."/>
            <person name="Murat C."/>
            <person name="Riley R."/>
            <person name="Ohm R."/>
            <person name="Sun H."/>
            <person name="Tunlid A."/>
            <person name="Henrissat B."/>
            <person name="Grigoriev I.V."/>
            <person name="Hibbett D.S."/>
            <person name="Martin F."/>
        </authorList>
    </citation>
    <scope>NUCLEOTIDE SEQUENCE [LARGE SCALE GENOMIC DNA]</scope>
    <source>
        <strain evidence="3">Foug A</strain>
    </source>
</reference>
<accession>A0A0C3DKP7</accession>
<dbReference type="STRING" id="1036808.A0A0C3DKP7"/>
<sequence length="256" mass="27814">MIDPNILISLIIEESEHRNRKETWNLRSKQKAHDGDEALAVAPGGFSSWGKGTGGMDDVGEAPQGLLASMALVGTVDQETTLSLDAPNLIDQRNNSVNAATFDSEEEGAFSMVAWGDLDDKFSIPDLLSESSDGNDKERWSYVPSKEELFSEMGDTDDGENLPPDDDTSSDISAQTSPDLTNLVHDSQISTPVVKLSDSSSTWHISPYKDQFMSLTSIPPKMFLAANKQSFNAIATGDLIINMPNGCDVTKLRLIE</sequence>
<evidence type="ECO:0000313" key="3">
    <source>
        <dbReference type="Proteomes" id="UP000053989"/>
    </source>
</evidence>
<dbReference type="AlphaFoldDB" id="A0A0C3DKP7"/>
<dbReference type="Proteomes" id="UP000053989">
    <property type="component" value="Unassembled WGS sequence"/>
</dbReference>
<proteinExistence type="predicted"/>
<evidence type="ECO:0000256" key="1">
    <source>
        <dbReference type="SAM" id="MobiDB-lite"/>
    </source>
</evidence>
<dbReference type="InParanoid" id="A0A0C3DKP7"/>
<dbReference type="OrthoDB" id="3251181at2759"/>
<evidence type="ECO:0000313" key="2">
    <source>
        <dbReference type="EMBL" id="KIM56626.1"/>
    </source>
</evidence>